<sequence length="64" mass="7300">MPPHLFRLADAVEALRSFGATHGIWHSIQMLSFLHNRRRPAGRLQFDWPGGLWQALQEALGSSY</sequence>
<name>C1DIS1_AZOVD</name>
<organism evidence="1 2">
    <name type="scientific">Azotobacter vinelandii (strain DJ / ATCC BAA-1303)</name>
    <dbReference type="NCBI Taxonomy" id="322710"/>
    <lineage>
        <taxon>Bacteria</taxon>
        <taxon>Pseudomonadati</taxon>
        <taxon>Pseudomonadota</taxon>
        <taxon>Gammaproteobacteria</taxon>
        <taxon>Pseudomonadales</taxon>
        <taxon>Pseudomonadaceae</taxon>
        <taxon>Azotobacter</taxon>
    </lineage>
</organism>
<keyword evidence="2" id="KW-1185">Reference proteome</keyword>
<accession>C1DIS1</accession>
<dbReference type="EMBL" id="CP001157">
    <property type="protein sequence ID" value="ACO78752.1"/>
    <property type="molecule type" value="Genomic_DNA"/>
</dbReference>
<evidence type="ECO:0000313" key="1">
    <source>
        <dbReference type="EMBL" id="ACO78752.1"/>
    </source>
</evidence>
<protein>
    <submittedName>
        <fullName evidence="1">Uncharacterized protein</fullName>
    </submittedName>
</protein>
<reference evidence="1 2" key="1">
    <citation type="journal article" date="2009" name="J. Bacteriol.">
        <title>Genome sequence of Azotobacter vinelandii, an obligate aerobe specialized to support diverse anaerobic metabolic processes.</title>
        <authorList>
            <person name="Setubal J.C."/>
            <person name="dos Santos P."/>
            <person name="Goldman B.S."/>
            <person name="Ertesvag H."/>
            <person name="Espin G."/>
            <person name="Rubio L.M."/>
            <person name="Valla S."/>
            <person name="Almeida N.F."/>
            <person name="Balasubramanian D."/>
            <person name="Cromes L."/>
            <person name="Curatti L."/>
            <person name="Du Z."/>
            <person name="Godsy E."/>
            <person name="Goodner B."/>
            <person name="Hellner-Burris K."/>
            <person name="Hernandez J.A."/>
            <person name="Houmiel K."/>
            <person name="Imperial J."/>
            <person name="Kennedy C."/>
            <person name="Larson T.J."/>
            <person name="Latreille P."/>
            <person name="Ligon L.S."/>
            <person name="Lu J."/>
            <person name="Maerk M."/>
            <person name="Miller N.M."/>
            <person name="Norton S."/>
            <person name="O'Carroll I.P."/>
            <person name="Paulsen I."/>
            <person name="Raulfs E.C."/>
            <person name="Roemer R."/>
            <person name="Rosser J."/>
            <person name="Segura D."/>
            <person name="Slater S."/>
            <person name="Stricklin S.L."/>
            <person name="Studholme D.J."/>
            <person name="Sun J."/>
            <person name="Viana C.J."/>
            <person name="Wallin E."/>
            <person name="Wang B."/>
            <person name="Wheeler C."/>
            <person name="Zhu H."/>
            <person name="Dean D.R."/>
            <person name="Dixon R."/>
            <person name="Wood D."/>
        </authorList>
    </citation>
    <scope>NUCLEOTIDE SEQUENCE [LARGE SCALE GENOMIC DNA]</scope>
    <source>
        <strain evidence="2">DJ / ATCC BAA-1303</strain>
    </source>
</reference>
<dbReference type="KEGG" id="avn:Avin_25720"/>
<dbReference type="HOGENOM" id="CLU_2858019_0_0_6"/>
<dbReference type="EnsemblBacteria" id="ACO78752">
    <property type="protein sequence ID" value="ACO78752"/>
    <property type="gene ID" value="Avin_25720"/>
</dbReference>
<evidence type="ECO:0000313" key="2">
    <source>
        <dbReference type="Proteomes" id="UP000002424"/>
    </source>
</evidence>
<gene>
    <name evidence="1" type="ordered locus">Avin_25720</name>
</gene>
<dbReference type="AlphaFoldDB" id="C1DIS1"/>
<dbReference type="Proteomes" id="UP000002424">
    <property type="component" value="Chromosome"/>
</dbReference>
<proteinExistence type="predicted"/>